<evidence type="ECO:0000313" key="6">
    <source>
        <dbReference type="Xenbase" id="XB-GENE-6462369"/>
    </source>
</evidence>
<name>A0A6I8QT27_XENTR</name>
<gene>
    <name evidence="6" type="primary">c8h8orf48</name>
    <name evidence="2 4 5" type="synonym">c8orf48</name>
</gene>
<dbReference type="Proteomes" id="UP000008143">
    <property type="component" value="Chromosome 8"/>
</dbReference>
<reference evidence="4 5" key="3">
    <citation type="submission" date="2025-04" db="UniProtKB">
        <authorList>
            <consortium name="RefSeq"/>
        </authorList>
    </citation>
    <scope>IDENTIFICATION</scope>
    <source>
        <strain evidence="4 5">Nigerian</strain>
        <tissue evidence="4 5">Liver and blood</tissue>
    </source>
</reference>
<protein>
    <submittedName>
        <fullName evidence="2">Chromosome 8 open reading frame 48</fullName>
    </submittedName>
    <submittedName>
        <fullName evidence="4 5">Uncharacterized protein C8orf48 homolog</fullName>
    </submittedName>
</protein>
<evidence type="ECO:0000313" key="5">
    <source>
        <dbReference type="RefSeq" id="XP_012823086.2"/>
    </source>
</evidence>
<dbReference type="Bgee" id="ENSXETG00000037238">
    <property type="expression patterns" value="Expressed in testis and 11 other cell types or tissues"/>
</dbReference>
<dbReference type="OMA" id="SQCPSCN"/>
<organism evidence="2">
    <name type="scientific">Xenopus tropicalis</name>
    <name type="common">Western clawed frog</name>
    <name type="synonym">Silurana tropicalis</name>
    <dbReference type="NCBI Taxonomy" id="8364"/>
    <lineage>
        <taxon>Eukaryota</taxon>
        <taxon>Metazoa</taxon>
        <taxon>Chordata</taxon>
        <taxon>Craniata</taxon>
        <taxon>Vertebrata</taxon>
        <taxon>Euteleostomi</taxon>
        <taxon>Amphibia</taxon>
        <taxon>Batrachia</taxon>
        <taxon>Anura</taxon>
        <taxon>Pipoidea</taxon>
        <taxon>Pipidae</taxon>
        <taxon>Xenopodinae</taxon>
        <taxon>Xenopus</taxon>
        <taxon>Silurana</taxon>
    </lineage>
</organism>
<feature type="compositionally biased region" description="Polar residues" evidence="1">
    <location>
        <begin position="65"/>
        <end position="97"/>
    </location>
</feature>
<dbReference type="PANTHER" id="PTHR35256:SF1">
    <property type="entry name" value="EXPRESSED SEQUENCE AI429214"/>
    <property type="match status" value="1"/>
</dbReference>
<dbReference type="OrthoDB" id="9976953at2759"/>
<sequence length="319" mass="35833">METGACMRRSLMDGLSEDRESIDYEEHIVQNSSPRRELGHDYSSESFESLTDSSSEKDESEPFKSYSSEQGSNSATVSSEHGSGDVSASSENGSDHISGSEDSEVGYPANTHCQDLIKKWIENLQFKHACASAARTNVKKSRNATALPGQESPEEETFGQETAEEIAEKETESLHTYCLMKIKHICQSQNAHKKQDPCPTNNSKSFMTEDLEDVVPQQLLNRLHLENMKETFKQVAKTGMHQPSTCPHCTTKRAELAKCEFVRRRRTKLEASLLQSKMEEHLYSKDLLTCIGEIHQSLPRLTDGSSTIWQRLYASSKKT</sequence>
<reference evidence="2" key="2">
    <citation type="submission" date="2020-05" db="UniProtKB">
        <authorList>
            <consortium name="Ensembl"/>
        </authorList>
    </citation>
    <scope>IDENTIFICATION</scope>
</reference>
<dbReference type="AlphaFoldDB" id="A0A6I8QT27"/>
<feature type="region of interest" description="Disordered" evidence="1">
    <location>
        <begin position="1"/>
        <end position="106"/>
    </location>
</feature>
<dbReference type="AGR" id="Xenbase:XB-GENE-6462369"/>
<keyword evidence="3" id="KW-1185">Reference proteome</keyword>
<dbReference type="Ensembl" id="ENSXETT00000067861">
    <property type="protein sequence ID" value="ENSXETP00000071543"/>
    <property type="gene ID" value="ENSXETG00000037238"/>
</dbReference>
<evidence type="ECO:0000256" key="1">
    <source>
        <dbReference type="SAM" id="MobiDB-lite"/>
    </source>
</evidence>
<dbReference type="InterPro" id="IPR027932">
    <property type="entry name" value="DUF4606"/>
</dbReference>
<dbReference type="Pfam" id="PF15379">
    <property type="entry name" value="DUF4606"/>
    <property type="match status" value="1"/>
</dbReference>
<evidence type="ECO:0000313" key="3">
    <source>
        <dbReference type="Proteomes" id="UP000008143"/>
    </source>
</evidence>
<feature type="region of interest" description="Disordered" evidence="1">
    <location>
        <begin position="135"/>
        <end position="165"/>
    </location>
</feature>
<dbReference type="PANTHER" id="PTHR35256">
    <property type="entry name" value="CHROMOSOME 8 OPEN READING FRAME 48"/>
    <property type="match status" value="1"/>
</dbReference>
<feature type="compositionally biased region" description="Basic and acidic residues" evidence="1">
    <location>
        <begin position="16"/>
        <end position="43"/>
    </location>
</feature>
<evidence type="ECO:0000313" key="2">
    <source>
        <dbReference type="Ensembl" id="ENSXETP00000071543"/>
    </source>
</evidence>
<reference evidence="2" key="1">
    <citation type="journal article" date="2010" name="Science">
        <title>The genome of the Western clawed frog Xenopus tropicalis.</title>
        <authorList>
            <person name="Hellsten U."/>
            <person name="Harland R.M."/>
            <person name="Gilchrist M.J."/>
            <person name="Hendrix D."/>
            <person name="Jurka J."/>
            <person name="Kapitonov V."/>
            <person name="Ovcharenko I."/>
            <person name="Putnam N.H."/>
            <person name="Shu S."/>
            <person name="Taher L."/>
            <person name="Blitz I.L."/>
            <person name="Blumberg B."/>
            <person name="Dichmann D.S."/>
            <person name="Dubchak I."/>
            <person name="Amaya E."/>
            <person name="Detter J.C."/>
            <person name="Fletcher R."/>
            <person name="Gerhard D.S."/>
            <person name="Goodstein D."/>
            <person name="Graves T."/>
            <person name="Grigoriev I.V."/>
            <person name="Grimwood J."/>
            <person name="Kawashima T."/>
            <person name="Lindquist E."/>
            <person name="Lucas S.M."/>
            <person name="Mead P.E."/>
            <person name="Mitros T."/>
            <person name="Ogino H."/>
            <person name="Ohta Y."/>
            <person name="Poliakov A.V."/>
            <person name="Pollet N."/>
            <person name="Robert J."/>
            <person name="Salamov A."/>
            <person name="Sater A.K."/>
            <person name="Schmutz J."/>
            <person name="Terry A."/>
            <person name="Vize P.D."/>
            <person name="Warren W.C."/>
            <person name="Wells D."/>
            <person name="Wills A."/>
            <person name="Wilson R.K."/>
            <person name="Zimmerman L.B."/>
            <person name="Zorn A.M."/>
            <person name="Grainger R."/>
            <person name="Grammer T."/>
            <person name="Khokha M.K."/>
            <person name="Richardson P.M."/>
            <person name="Rokhsar D.S."/>
        </authorList>
    </citation>
    <scope>NUCLEOTIDE SEQUENCE [LARGE SCALE GENOMIC DNA]</scope>
    <source>
        <strain evidence="2">Nigerian</strain>
    </source>
</reference>
<proteinExistence type="predicted"/>
<feature type="compositionally biased region" description="Low complexity" evidence="1">
    <location>
        <begin position="44"/>
        <end position="53"/>
    </location>
</feature>
<feature type="compositionally biased region" description="Acidic residues" evidence="1">
    <location>
        <begin position="152"/>
        <end position="165"/>
    </location>
</feature>
<dbReference type="GeneTree" id="ENSGT00940000166620"/>
<dbReference type="Xenbase" id="XB-GENE-6462369">
    <property type="gene designation" value="c8h8orf48"/>
</dbReference>
<evidence type="ECO:0000313" key="4">
    <source>
        <dbReference type="RefSeq" id="XP_002931845.2"/>
    </source>
</evidence>
<dbReference type="RefSeq" id="XP_002931845.2">
    <property type="nucleotide sequence ID" value="XM_002931799.5"/>
</dbReference>
<dbReference type="KEGG" id="xtr:100489717"/>
<dbReference type="RefSeq" id="XP_012823086.2">
    <property type="nucleotide sequence ID" value="XM_012967632.3"/>
</dbReference>
<accession>A0A6I8QT27</accession>